<dbReference type="EMBL" id="MRAD01000008">
    <property type="protein sequence ID" value="OOO62061.1"/>
    <property type="molecule type" value="Genomic_DNA"/>
</dbReference>
<name>A0ABX3L334_9CLOT</name>
<sequence length="107" mass="12869">MNNYIDEIYKMLKSPIVTPYNLLENAKLNNYDYVKYYKGDKGLICEMDCLVDDIQTTFLYYFDENDFLQKILMTQKGDTKCVFKRDKELEKLKQEFKNKCSKKQLCI</sequence>
<comment type="caution">
    <text evidence="1">The sequence shown here is derived from an EMBL/GenBank/DDBJ whole genome shotgun (WGS) entry which is preliminary data.</text>
</comment>
<reference evidence="1 2" key="1">
    <citation type="submission" date="2016-12" db="EMBL/GenBank/DDBJ databases">
        <title>Clostridium tepidum sp. nov., a close relative of Clostridium sporogenes and Clostridium botulinum Group I.</title>
        <authorList>
            <person name="Dobritsa A.P."/>
            <person name="Kutumbaka K."/>
            <person name="Werner K."/>
            <person name="Samadpour M."/>
        </authorList>
    </citation>
    <scope>NUCLEOTIDE SEQUENCE [LARGE SCALE GENOMIC DNA]</scope>
    <source>
        <strain evidence="1 2">PE</strain>
    </source>
</reference>
<dbReference type="Proteomes" id="UP000190206">
    <property type="component" value="Unassembled WGS sequence"/>
</dbReference>
<evidence type="ECO:0000313" key="1">
    <source>
        <dbReference type="EMBL" id="OOO62061.1"/>
    </source>
</evidence>
<evidence type="ECO:0000313" key="2">
    <source>
        <dbReference type="Proteomes" id="UP000190206"/>
    </source>
</evidence>
<gene>
    <name evidence="1" type="ORF">BS637_09505</name>
</gene>
<proteinExistence type="predicted"/>
<protein>
    <submittedName>
        <fullName evidence="1">Uncharacterized protein</fullName>
    </submittedName>
</protein>
<accession>A0ABX3L334</accession>
<organism evidence="1 2">
    <name type="scientific">Clostridium tepidum</name>
    <dbReference type="NCBI Taxonomy" id="1962263"/>
    <lineage>
        <taxon>Bacteria</taxon>
        <taxon>Bacillati</taxon>
        <taxon>Bacillota</taxon>
        <taxon>Clostridia</taxon>
        <taxon>Eubacteriales</taxon>
        <taxon>Clostridiaceae</taxon>
        <taxon>Clostridium</taxon>
    </lineage>
</organism>
<keyword evidence="2" id="KW-1185">Reference proteome</keyword>